<proteinExistence type="predicted"/>
<feature type="chain" id="PRO_5037740150" description="PepSY-like beta-lactamase-inhibitor" evidence="1">
    <location>
        <begin position="21"/>
        <end position="144"/>
    </location>
</feature>
<dbReference type="EMBL" id="JAEKJZ010000002">
    <property type="protein sequence ID" value="MBN9671533.1"/>
    <property type="molecule type" value="Genomic_DNA"/>
</dbReference>
<comment type="caution">
    <text evidence="2">The sequence shown here is derived from an EMBL/GenBank/DDBJ whole genome shotgun (WGS) entry which is preliminary data.</text>
</comment>
<evidence type="ECO:0000256" key="1">
    <source>
        <dbReference type="SAM" id="SignalP"/>
    </source>
</evidence>
<evidence type="ECO:0008006" key="4">
    <source>
        <dbReference type="Google" id="ProtNLM"/>
    </source>
</evidence>
<keyword evidence="1" id="KW-0732">Signal</keyword>
<feature type="signal peptide" evidence="1">
    <location>
        <begin position="1"/>
        <end position="20"/>
    </location>
</feature>
<accession>A0A939J2L0</accession>
<dbReference type="AlphaFoldDB" id="A0A939J2L0"/>
<evidence type="ECO:0000313" key="2">
    <source>
        <dbReference type="EMBL" id="MBN9671533.1"/>
    </source>
</evidence>
<sequence>MKQTLLSLFLLTVPAGAVFAQPLPEPVEHLVQEIGLQEVSWHPGRKQPDLEGRLPGGIRVEIDFHHGFELEEIEADHHGLFKVDLIEAVLPSHFKDSPDYPHGALISKIELKDDEIEIEGKTADGQWFEAEYDRSGSLRKWERD</sequence>
<reference evidence="2" key="1">
    <citation type="submission" date="2020-12" db="EMBL/GenBank/DDBJ databases">
        <title>Oil enriched cultivation method for isolating marine PHA-producing bacteria.</title>
        <authorList>
            <person name="Zheng W."/>
            <person name="Yu S."/>
            <person name="Huang Y."/>
        </authorList>
    </citation>
    <scope>NUCLEOTIDE SEQUENCE</scope>
    <source>
        <strain evidence="2">SY-2-12</strain>
    </source>
</reference>
<evidence type="ECO:0000313" key="3">
    <source>
        <dbReference type="Proteomes" id="UP000664096"/>
    </source>
</evidence>
<name>A0A939J2L0_9HYPH</name>
<dbReference type="RefSeq" id="WP_207141356.1">
    <property type="nucleotide sequence ID" value="NZ_JAEKJZ010000002.1"/>
</dbReference>
<protein>
    <recommendedName>
        <fullName evidence="4">PepSY-like beta-lactamase-inhibitor</fullName>
    </recommendedName>
</protein>
<organism evidence="2 3">
    <name type="scientific">Roseibium aggregatum</name>
    <dbReference type="NCBI Taxonomy" id="187304"/>
    <lineage>
        <taxon>Bacteria</taxon>
        <taxon>Pseudomonadati</taxon>
        <taxon>Pseudomonadota</taxon>
        <taxon>Alphaproteobacteria</taxon>
        <taxon>Hyphomicrobiales</taxon>
        <taxon>Stappiaceae</taxon>
        <taxon>Roseibium</taxon>
    </lineage>
</organism>
<gene>
    <name evidence="2" type="ORF">JF539_14380</name>
</gene>
<dbReference type="Proteomes" id="UP000664096">
    <property type="component" value="Unassembled WGS sequence"/>
</dbReference>